<proteinExistence type="predicted"/>
<name>A0A7R8VFC0_TIMDO</name>
<organism evidence="1">
    <name type="scientific">Timema douglasi</name>
    <name type="common">Walking stick</name>
    <dbReference type="NCBI Taxonomy" id="61478"/>
    <lineage>
        <taxon>Eukaryota</taxon>
        <taxon>Metazoa</taxon>
        <taxon>Ecdysozoa</taxon>
        <taxon>Arthropoda</taxon>
        <taxon>Hexapoda</taxon>
        <taxon>Insecta</taxon>
        <taxon>Pterygota</taxon>
        <taxon>Neoptera</taxon>
        <taxon>Polyneoptera</taxon>
        <taxon>Phasmatodea</taxon>
        <taxon>Timematodea</taxon>
        <taxon>Timematoidea</taxon>
        <taxon>Timematidae</taxon>
        <taxon>Timema</taxon>
    </lineage>
</organism>
<dbReference type="EMBL" id="OA565652">
    <property type="protein sequence ID" value="CAD7197440.1"/>
    <property type="molecule type" value="Genomic_DNA"/>
</dbReference>
<reference evidence="1" key="1">
    <citation type="submission" date="2020-11" db="EMBL/GenBank/DDBJ databases">
        <authorList>
            <person name="Tran Van P."/>
        </authorList>
    </citation>
    <scope>NUCLEOTIDE SEQUENCE</scope>
</reference>
<gene>
    <name evidence="1" type="ORF">TDIB3V08_LOCUS3748</name>
</gene>
<accession>A0A7R8VFC0</accession>
<dbReference type="AlphaFoldDB" id="A0A7R8VFC0"/>
<evidence type="ECO:0000313" key="1">
    <source>
        <dbReference type="EMBL" id="CAD7197440.1"/>
    </source>
</evidence>
<protein>
    <submittedName>
        <fullName evidence="1">Uncharacterized protein</fullName>
    </submittedName>
</protein>
<sequence>MVVFSSVCIGGLHTIENKKGNGVIYINHTVMNPKLTELWKNVSSVSASSKRTIGNQPTVLINQNKTPDSSSQEPTNIVFSPKFHLMNLFDRIKPYFTSNVVSNEENTGNNPGGGWFNHWFGHYPALTDYHTSQSNNNNHSFPFPYRTLARLTSVRESERLRGQTGERVLPRLTLSFHIRSKTDAKLEALIGQESAPKPPPPLKDHTYKQQVHLPASGFSY</sequence>